<dbReference type="InterPro" id="IPR003961">
    <property type="entry name" value="FN3_dom"/>
</dbReference>
<feature type="domain" description="Fibronectin type-III" evidence="2">
    <location>
        <begin position="309"/>
        <end position="398"/>
    </location>
</feature>
<comment type="caution">
    <text evidence="3">The sequence shown here is derived from an EMBL/GenBank/DDBJ whole genome shotgun (WGS) entry which is preliminary data.</text>
</comment>
<accession>E9SGB2</accession>
<evidence type="ECO:0000313" key="4">
    <source>
        <dbReference type="Proteomes" id="UP000004259"/>
    </source>
</evidence>
<dbReference type="OrthoDB" id="1820466at2"/>
<evidence type="ECO:0000313" key="3">
    <source>
        <dbReference type="EMBL" id="EGC01667.1"/>
    </source>
</evidence>
<organism evidence="3 4">
    <name type="scientific">Ruminococcus albus 8</name>
    <dbReference type="NCBI Taxonomy" id="246199"/>
    <lineage>
        <taxon>Bacteria</taxon>
        <taxon>Bacillati</taxon>
        <taxon>Bacillota</taxon>
        <taxon>Clostridia</taxon>
        <taxon>Eubacteriales</taxon>
        <taxon>Oscillospiraceae</taxon>
        <taxon>Ruminococcus</taxon>
    </lineage>
</organism>
<gene>
    <name evidence="3" type="ORF">CUS_6331</name>
</gene>
<dbReference type="InterPro" id="IPR036116">
    <property type="entry name" value="FN3_sf"/>
</dbReference>
<name>E9SGB2_RUMAL</name>
<feature type="chain" id="PRO_5003243633" evidence="1">
    <location>
        <begin position="26"/>
        <end position="398"/>
    </location>
</feature>
<dbReference type="SUPFAM" id="SSF49265">
    <property type="entry name" value="Fibronectin type III"/>
    <property type="match status" value="1"/>
</dbReference>
<keyword evidence="1" id="KW-0732">Signal</keyword>
<dbReference type="InterPro" id="IPR013783">
    <property type="entry name" value="Ig-like_fold"/>
</dbReference>
<sequence>MKMTKAASKCAAVLCAMAVMMPAAAAVVPATVFNGGAIVASAATPTYNFTSMTGDMYVKNGDSFAFTVNVGSWVKNASYQWEIAYAGTNFNWQTFSGATSATIKGTMTDKLNGAHVRCKITNTDSGVVDYSTVRTLSNIAVKAAMGTAVKQSDGSYKIPVTITGAYKNMVSTFMPNFKFDANLVSAIKWEYSSNLVNEGDGFGFGFFQENDPKDTDGDGKTDRVDKVAGSYVLQHATVMTPTVLGSDNVLGYLYVTPKSGATAVKVNMTAYNDNPMVLTGSNVEGDMVYGATYTGTTINVSSSTTSTTVPQNLKVEYSEQYHQMRFTWDKVSGADKYGIAVYLAGKWRIQTSNITTNSYTSPKNMTPGMSYKVAVAARVNGQWDTAGAIKNAITVTVK</sequence>
<reference evidence="3 4" key="1">
    <citation type="submission" date="2011-02" db="EMBL/GenBank/DDBJ databases">
        <authorList>
            <person name="Nelson K.E."/>
            <person name="Sutton G."/>
            <person name="Torralba M."/>
            <person name="Durkin S."/>
            <person name="Harkins D."/>
            <person name="Montgomery R."/>
            <person name="Ziemer C."/>
            <person name="Klaassens E."/>
            <person name="Ocuiv P."/>
            <person name="Morrison M."/>
        </authorList>
    </citation>
    <scope>NUCLEOTIDE SEQUENCE [LARGE SCALE GENOMIC DNA]</scope>
    <source>
        <strain evidence="3 4">8</strain>
    </source>
</reference>
<keyword evidence="4" id="KW-1185">Reference proteome</keyword>
<proteinExistence type="predicted"/>
<dbReference type="eggNOG" id="COG4124">
    <property type="taxonomic scope" value="Bacteria"/>
</dbReference>
<evidence type="ECO:0000256" key="1">
    <source>
        <dbReference type="SAM" id="SignalP"/>
    </source>
</evidence>
<feature type="signal peptide" evidence="1">
    <location>
        <begin position="1"/>
        <end position="25"/>
    </location>
</feature>
<dbReference type="AlphaFoldDB" id="E9SGB2"/>
<dbReference type="Gene3D" id="2.60.40.10">
    <property type="entry name" value="Immunoglobulins"/>
    <property type="match status" value="1"/>
</dbReference>
<protein>
    <submittedName>
        <fullName evidence="3">Fibronectin type III domain protein</fullName>
    </submittedName>
</protein>
<dbReference type="Proteomes" id="UP000004259">
    <property type="component" value="Unassembled WGS sequence"/>
</dbReference>
<dbReference type="PROSITE" id="PS50853">
    <property type="entry name" value="FN3"/>
    <property type="match status" value="1"/>
</dbReference>
<dbReference type="EMBL" id="ADKM02000123">
    <property type="protein sequence ID" value="EGC01667.1"/>
    <property type="molecule type" value="Genomic_DNA"/>
</dbReference>
<evidence type="ECO:0000259" key="2">
    <source>
        <dbReference type="PROSITE" id="PS50853"/>
    </source>
</evidence>